<keyword evidence="3" id="KW-0645">Protease</keyword>
<dbReference type="GO" id="GO:0006508">
    <property type="term" value="P:proteolysis"/>
    <property type="evidence" value="ECO:0007669"/>
    <property type="project" value="UniProtKB-KW"/>
</dbReference>
<dbReference type="OrthoDB" id="9807329at2"/>
<dbReference type="Proteomes" id="UP000192756">
    <property type="component" value="Unassembled WGS sequence"/>
</dbReference>
<evidence type="ECO:0000256" key="6">
    <source>
        <dbReference type="PIRSR" id="PIRSR028757-1"/>
    </source>
</evidence>
<dbReference type="EMBL" id="FWXT01000001">
    <property type="protein sequence ID" value="SMC70456.1"/>
    <property type="molecule type" value="Genomic_DNA"/>
</dbReference>
<proteinExistence type="inferred from homology"/>
<dbReference type="GO" id="GO:0008236">
    <property type="term" value="F:serine-type peptidase activity"/>
    <property type="evidence" value="ECO:0007669"/>
    <property type="project" value="UniProtKB-KW"/>
</dbReference>
<dbReference type="InterPro" id="IPR027461">
    <property type="entry name" value="Carboxypeptidase_A_C_sf"/>
</dbReference>
<dbReference type="InterPro" id="IPR029062">
    <property type="entry name" value="Class_I_gatase-like"/>
</dbReference>
<dbReference type="InterPro" id="IPR027478">
    <property type="entry name" value="LdcA_N"/>
</dbReference>
<dbReference type="PANTHER" id="PTHR30237">
    <property type="entry name" value="MURAMOYLTETRAPEPTIDE CARBOXYPEPTIDASE"/>
    <property type="match status" value="1"/>
</dbReference>
<dbReference type="InterPro" id="IPR040449">
    <property type="entry name" value="Peptidase_S66_N"/>
</dbReference>
<keyword evidence="10" id="KW-1185">Reference proteome</keyword>
<evidence type="ECO:0000256" key="4">
    <source>
        <dbReference type="ARBA" id="ARBA00022801"/>
    </source>
</evidence>
<evidence type="ECO:0000256" key="5">
    <source>
        <dbReference type="ARBA" id="ARBA00022825"/>
    </source>
</evidence>
<dbReference type="Pfam" id="PF17676">
    <property type="entry name" value="Peptidase_S66C"/>
    <property type="match status" value="1"/>
</dbReference>
<feature type="active site" description="Charge relay system" evidence="6">
    <location>
        <position position="202"/>
    </location>
</feature>
<dbReference type="InterPro" id="IPR003507">
    <property type="entry name" value="S66_fam"/>
</dbReference>
<keyword evidence="5" id="KW-0720">Serine protease</keyword>
<evidence type="ECO:0000313" key="9">
    <source>
        <dbReference type="EMBL" id="SMC70456.1"/>
    </source>
</evidence>
<dbReference type="Gene3D" id="3.40.50.10740">
    <property type="entry name" value="Class I glutamine amidotransferase-like"/>
    <property type="match status" value="1"/>
</dbReference>
<dbReference type="Gene3D" id="3.50.30.60">
    <property type="entry name" value="LD-carboxypeptidase A C-terminal domain-like"/>
    <property type="match status" value="1"/>
</dbReference>
<sequence length="300" mass="33169">MIKQPPYLKKGDKIAIVCPAKKIPKPIDNAIKILEQWGLEVITGETVQATYHQFAGNDALRTSDLQRFLDDPEIKAIIAGRGGYGTIRIIDELDFTKFKAQPKWIVGFSDITVLLSHLLAETGVQSIHGQMPYTFDEASPESLESLHAALFGEAVSYTYENSFPGRDGSAEGILIGGNLTLLIAVQGSVSEMDYTDKILFIEDVGEHEYAIDRMIRILKRAGKLAKLKGLIVGAFNEMTPESILFGQTPEQVIWDVVKEYNYPVCFNFPVGHINDNRAMVVGAKVRLAVKQENAELSLIA</sequence>
<evidence type="ECO:0000256" key="3">
    <source>
        <dbReference type="ARBA" id="ARBA00022670"/>
    </source>
</evidence>
<dbReference type="PANTHER" id="PTHR30237:SF2">
    <property type="entry name" value="MUREIN TETRAPEPTIDE CARBOXYPEPTIDASE"/>
    <property type="match status" value="1"/>
</dbReference>
<evidence type="ECO:0000259" key="7">
    <source>
        <dbReference type="Pfam" id="PF02016"/>
    </source>
</evidence>
<comment type="similarity">
    <text evidence="1">Belongs to the peptidase S66 family.</text>
</comment>
<dbReference type="RefSeq" id="WP_084238424.1">
    <property type="nucleotide sequence ID" value="NZ_FWXT01000001.1"/>
</dbReference>
<feature type="domain" description="LD-carboxypeptidase N-terminal" evidence="7">
    <location>
        <begin position="14"/>
        <end position="129"/>
    </location>
</feature>
<feature type="active site" description="Nucleophile" evidence="6">
    <location>
        <position position="109"/>
    </location>
</feature>
<evidence type="ECO:0000259" key="8">
    <source>
        <dbReference type="Pfam" id="PF17676"/>
    </source>
</evidence>
<name>A0A1W2BC21_9SPHI</name>
<dbReference type="STRING" id="151894.SAMN04488524_2218"/>
<organism evidence="9 10">
    <name type="scientific">Pedobacter africanus</name>
    <dbReference type="NCBI Taxonomy" id="151894"/>
    <lineage>
        <taxon>Bacteria</taxon>
        <taxon>Pseudomonadati</taxon>
        <taxon>Bacteroidota</taxon>
        <taxon>Sphingobacteriia</taxon>
        <taxon>Sphingobacteriales</taxon>
        <taxon>Sphingobacteriaceae</taxon>
        <taxon>Pedobacter</taxon>
    </lineage>
</organism>
<gene>
    <name evidence="9" type="ORF">SAMN04488524_2218</name>
</gene>
<accession>A0A1W2BC21</accession>
<evidence type="ECO:0000313" key="10">
    <source>
        <dbReference type="Proteomes" id="UP000192756"/>
    </source>
</evidence>
<reference evidence="10" key="1">
    <citation type="submission" date="2017-04" db="EMBL/GenBank/DDBJ databases">
        <authorList>
            <person name="Varghese N."/>
            <person name="Submissions S."/>
        </authorList>
    </citation>
    <scope>NUCLEOTIDE SEQUENCE [LARGE SCALE GENOMIC DNA]</scope>
    <source>
        <strain evidence="10">DSM 12126</strain>
    </source>
</reference>
<dbReference type="GO" id="GO:0004180">
    <property type="term" value="F:carboxypeptidase activity"/>
    <property type="evidence" value="ECO:0007669"/>
    <property type="project" value="UniProtKB-KW"/>
</dbReference>
<evidence type="ECO:0000256" key="1">
    <source>
        <dbReference type="ARBA" id="ARBA00010233"/>
    </source>
</evidence>
<evidence type="ECO:0000256" key="2">
    <source>
        <dbReference type="ARBA" id="ARBA00022645"/>
    </source>
</evidence>
<keyword evidence="4" id="KW-0378">Hydrolase</keyword>
<protein>
    <submittedName>
        <fullName evidence="9">Muramoyltetrapeptide carboxypeptidase</fullName>
    </submittedName>
</protein>
<keyword evidence="2 9" id="KW-0121">Carboxypeptidase</keyword>
<dbReference type="PIRSF" id="PIRSF028757">
    <property type="entry name" value="LD-carboxypeptidase"/>
    <property type="match status" value="1"/>
</dbReference>
<feature type="active site" description="Charge relay system" evidence="6">
    <location>
        <position position="272"/>
    </location>
</feature>
<dbReference type="SUPFAM" id="SSF141986">
    <property type="entry name" value="LD-carboxypeptidase A C-terminal domain-like"/>
    <property type="match status" value="1"/>
</dbReference>
<dbReference type="InterPro" id="IPR040921">
    <property type="entry name" value="Peptidase_S66C"/>
</dbReference>
<dbReference type="Pfam" id="PF02016">
    <property type="entry name" value="Peptidase_S66"/>
    <property type="match status" value="1"/>
</dbReference>
<dbReference type="AlphaFoldDB" id="A0A1W2BC21"/>
<dbReference type="CDD" id="cd07025">
    <property type="entry name" value="Peptidase_S66"/>
    <property type="match status" value="1"/>
</dbReference>
<dbReference type="SUPFAM" id="SSF52317">
    <property type="entry name" value="Class I glutamine amidotransferase-like"/>
    <property type="match status" value="1"/>
</dbReference>
<feature type="domain" description="LD-carboxypeptidase C-terminal" evidence="8">
    <location>
        <begin position="171"/>
        <end position="287"/>
    </location>
</feature>